<dbReference type="AlphaFoldDB" id="A0A183DU78"/>
<name>A0A183DU78_9BILA</name>
<feature type="region of interest" description="Disordered" evidence="5">
    <location>
        <begin position="1"/>
        <end position="63"/>
    </location>
</feature>
<keyword evidence="2" id="KW-0378">Hydrolase</keyword>
<evidence type="ECO:0000256" key="3">
    <source>
        <dbReference type="ARBA" id="ARBA00022806"/>
    </source>
</evidence>
<evidence type="ECO:0000313" key="8">
    <source>
        <dbReference type="Proteomes" id="UP000271098"/>
    </source>
</evidence>
<dbReference type="Pfam" id="PF00270">
    <property type="entry name" value="DEAD"/>
    <property type="match status" value="1"/>
</dbReference>
<dbReference type="PANTHER" id="PTHR47961">
    <property type="entry name" value="DNA POLYMERASE THETA, PUTATIVE (AFU_ORTHOLOGUE AFUA_1G05260)-RELATED"/>
    <property type="match status" value="1"/>
</dbReference>
<dbReference type="InterPro" id="IPR011545">
    <property type="entry name" value="DEAD/DEAH_box_helicase_dom"/>
</dbReference>
<dbReference type="EMBL" id="UYRT01079180">
    <property type="protein sequence ID" value="VDN20166.1"/>
    <property type="molecule type" value="Genomic_DNA"/>
</dbReference>
<feature type="domain" description="DEAD/DEAH-box helicase" evidence="6">
    <location>
        <begin position="156"/>
        <end position="225"/>
    </location>
</feature>
<feature type="compositionally biased region" description="Basic and acidic residues" evidence="5">
    <location>
        <begin position="1"/>
        <end position="15"/>
    </location>
</feature>
<sequence length="391" mass="43882">MTSQEDFRSFTKDVPAEDLTGSGVVHHSDNSTSGESPRQHLAGTSPRLRPRRMAGDSSGCFKKFKIPRQDSSVVLSGAFPDSVSPCSSTGQSDEMSFVKRPKPEFRQRSEAMVQKSRTNWDHRLSASTSTFGNQAEVDVCAIYKTLRNITKFYKWQEECLNDERLVHGKNMIISLPTGAGKTLIAEVSMLREVMLRHKSCIFIVPYVAIAQEKVRSLSLFEDTFGICVEEYAAHKGLCPAFVLFVYAIPVYFKYSYCLVCFYNSQSCNDQRPWYRLVTNFAGMSDTSEDECDDGTITDRVALSTNGDFVLSNEGITGAGAVASATAEVRAFLCLIRLRPNRYCTRMPIVTPEYQGKFSIYLDMESIDVSDCFVDGFGIHCRTYKKCKEIKK</sequence>
<dbReference type="GO" id="GO:0016787">
    <property type="term" value="F:hydrolase activity"/>
    <property type="evidence" value="ECO:0007669"/>
    <property type="project" value="UniProtKB-KW"/>
</dbReference>
<dbReference type="OrthoDB" id="5863386at2759"/>
<evidence type="ECO:0000256" key="2">
    <source>
        <dbReference type="ARBA" id="ARBA00022801"/>
    </source>
</evidence>
<keyword evidence="3" id="KW-0347">Helicase</keyword>
<protein>
    <submittedName>
        <fullName evidence="9">DEAD domain-containing protein</fullName>
    </submittedName>
</protein>
<dbReference type="GO" id="GO:0004386">
    <property type="term" value="F:helicase activity"/>
    <property type="evidence" value="ECO:0007669"/>
    <property type="project" value="UniProtKB-KW"/>
</dbReference>
<evidence type="ECO:0000256" key="1">
    <source>
        <dbReference type="ARBA" id="ARBA00022741"/>
    </source>
</evidence>
<evidence type="ECO:0000256" key="4">
    <source>
        <dbReference type="ARBA" id="ARBA00022840"/>
    </source>
</evidence>
<dbReference type="Proteomes" id="UP000271098">
    <property type="component" value="Unassembled WGS sequence"/>
</dbReference>
<accession>A0A183DU78</accession>
<feature type="region of interest" description="Disordered" evidence="5">
    <location>
        <begin position="80"/>
        <end position="118"/>
    </location>
</feature>
<feature type="compositionally biased region" description="Polar residues" evidence="5">
    <location>
        <begin position="84"/>
        <end position="94"/>
    </location>
</feature>
<keyword evidence="1" id="KW-0547">Nucleotide-binding</keyword>
<dbReference type="InterPro" id="IPR027417">
    <property type="entry name" value="P-loop_NTPase"/>
</dbReference>
<dbReference type="Gene3D" id="3.40.50.300">
    <property type="entry name" value="P-loop containing nucleotide triphosphate hydrolases"/>
    <property type="match status" value="1"/>
</dbReference>
<evidence type="ECO:0000256" key="5">
    <source>
        <dbReference type="SAM" id="MobiDB-lite"/>
    </source>
</evidence>
<dbReference type="PANTHER" id="PTHR47961:SF12">
    <property type="entry name" value="HELICASE POLQ-LIKE"/>
    <property type="match status" value="1"/>
</dbReference>
<reference evidence="7 8" key="2">
    <citation type="submission" date="2018-11" db="EMBL/GenBank/DDBJ databases">
        <authorList>
            <consortium name="Pathogen Informatics"/>
        </authorList>
    </citation>
    <scope>NUCLEOTIDE SEQUENCE [LARGE SCALE GENOMIC DNA]</scope>
</reference>
<keyword evidence="8" id="KW-1185">Reference proteome</keyword>
<reference evidence="9" key="1">
    <citation type="submission" date="2016-06" db="UniProtKB">
        <authorList>
            <consortium name="WormBaseParasite"/>
        </authorList>
    </citation>
    <scope>IDENTIFICATION</scope>
</reference>
<organism evidence="9">
    <name type="scientific">Gongylonema pulchrum</name>
    <dbReference type="NCBI Taxonomy" id="637853"/>
    <lineage>
        <taxon>Eukaryota</taxon>
        <taxon>Metazoa</taxon>
        <taxon>Ecdysozoa</taxon>
        <taxon>Nematoda</taxon>
        <taxon>Chromadorea</taxon>
        <taxon>Rhabditida</taxon>
        <taxon>Spirurina</taxon>
        <taxon>Spiruromorpha</taxon>
        <taxon>Spiruroidea</taxon>
        <taxon>Gongylonematidae</taxon>
        <taxon>Gongylonema</taxon>
    </lineage>
</organism>
<dbReference type="GO" id="GO:0003676">
    <property type="term" value="F:nucleic acid binding"/>
    <property type="evidence" value="ECO:0007669"/>
    <property type="project" value="InterPro"/>
</dbReference>
<evidence type="ECO:0000313" key="7">
    <source>
        <dbReference type="EMBL" id="VDN20166.1"/>
    </source>
</evidence>
<evidence type="ECO:0000259" key="6">
    <source>
        <dbReference type="Pfam" id="PF00270"/>
    </source>
</evidence>
<evidence type="ECO:0000313" key="9">
    <source>
        <dbReference type="WBParaSite" id="GPUH_0001228301-mRNA-1"/>
    </source>
</evidence>
<gene>
    <name evidence="7" type="ORF">GPUH_LOCUS12269</name>
</gene>
<dbReference type="SUPFAM" id="SSF52540">
    <property type="entry name" value="P-loop containing nucleoside triphosphate hydrolases"/>
    <property type="match status" value="1"/>
</dbReference>
<dbReference type="WBParaSite" id="GPUH_0001228301-mRNA-1">
    <property type="protein sequence ID" value="GPUH_0001228301-mRNA-1"/>
    <property type="gene ID" value="GPUH_0001228301"/>
</dbReference>
<proteinExistence type="predicted"/>
<dbReference type="InterPro" id="IPR050474">
    <property type="entry name" value="Hel308_SKI2-like"/>
</dbReference>
<keyword evidence="4" id="KW-0067">ATP-binding</keyword>
<dbReference type="GO" id="GO:0005524">
    <property type="term" value="F:ATP binding"/>
    <property type="evidence" value="ECO:0007669"/>
    <property type="project" value="UniProtKB-KW"/>
</dbReference>